<reference evidence="3" key="1">
    <citation type="journal article" date="2019" name="Int. J. Syst. Evol. Microbiol.">
        <title>The Global Catalogue of Microorganisms (GCM) 10K type strain sequencing project: providing services to taxonomists for standard genome sequencing and annotation.</title>
        <authorList>
            <consortium name="The Broad Institute Genomics Platform"/>
            <consortium name="The Broad Institute Genome Sequencing Center for Infectious Disease"/>
            <person name="Wu L."/>
            <person name="Ma J."/>
        </authorList>
    </citation>
    <scope>NUCLEOTIDE SEQUENCE [LARGE SCALE GENOMIC DNA]</scope>
    <source>
        <strain evidence="3">DT28</strain>
    </source>
</reference>
<sequence>MKATTFNFGKLVALGLLAGSTFVANAATGPFKMALPENGPAADAMKAGQYQQAVTELNSSATDLFSKQISLCVAHTQLSQFELAEKACSQAIVTARRLEGETASSKREMRALALSNRGVTRLLQQDPVAALADFEQAQSLSNTDYGQYNLALLQQKLKAAVSPVLTAAR</sequence>
<evidence type="ECO:0008006" key="4">
    <source>
        <dbReference type="Google" id="ProtNLM"/>
    </source>
</evidence>
<comment type="caution">
    <text evidence="2">The sequence shown here is derived from an EMBL/GenBank/DDBJ whole genome shotgun (WGS) entry which is preliminary data.</text>
</comment>
<dbReference type="Gene3D" id="1.25.40.10">
    <property type="entry name" value="Tetratricopeptide repeat domain"/>
    <property type="match status" value="1"/>
</dbReference>
<evidence type="ECO:0000256" key="1">
    <source>
        <dbReference type="SAM" id="SignalP"/>
    </source>
</evidence>
<evidence type="ECO:0000313" key="2">
    <source>
        <dbReference type="EMBL" id="MFC4653672.1"/>
    </source>
</evidence>
<feature type="chain" id="PRO_5045888617" description="Tetratricopeptide repeat protein" evidence="1">
    <location>
        <begin position="27"/>
        <end position="169"/>
    </location>
</feature>
<keyword evidence="3" id="KW-1185">Reference proteome</keyword>
<gene>
    <name evidence="2" type="ORF">ACFO3I_01405</name>
</gene>
<dbReference type="SUPFAM" id="SSF48452">
    <property type="entry name" value="TPR-like"/>
    <property type="match status" value="1"/>
</dbReference>
<name>A0ABV9JG81_9GAMM</name>
<feature type="signal peptide" evidence="1">
    <location>
        <begin position="1"/>
        <end position="26"/>
    </location>
</feature>
<dbReference type="RefSeq" id="WP_377331132.1">
    <property type="nucleotide sequence ID" value="NZ_JBHSGB010000001.1"/>
</dbReference>
<dbReference type="EMBL" id="JBHSGB010000001">
    <property type="protein sequence ID" value="MFC4653672.1"/>
    <property type="molecule type" value="Genomic_DNA"/>
</dbReference>
<dbReference type="Proteomes" id="UP001595962">
    <property type="component" value="Unassembled WGS sequence"/>
</dbReference>
<accession>A0ABV9JG81</accession>
<dbReference type="InterPro" id="IPR011990">
    <property type="entry name" value="TPR-like_helical_dom_sf"/>
</dbReference>
<evidence type="ECO:0000313" key="3">
    <source>
        <dbReference type="Proteomes" id="UP001595962"/>
    </source>
</evidence>
<proteinExistence type="predicted"/>
<protein>
    <recommendedName>
        <fullName evidence="4">Tetratricopeptide repeat protein</fullName>
    </recommendedName>
</protein>
<keyword evidence="1" id="KW-0732">Signal</keyword>
<organism evidence="2 3">
    <name type="scientific">Rheinheimera marina</name>
    <dbReference type="NCBI Taxonomy" id="1774958"/>
    <lineage>
        <taxon>Bacteria</taxon>
        <taxon>Pseudomonadati</taxon>
        <taxon>Pseudomonadota</taxon>
        <taxon>Gammaproteobacteria</taxon>
        <taxon>Chromatiales</taxon>
        <taxon>Chromatiaceae</taxon>
        <taxon>Rheinheimera</taxon>
    </lineage>
</organism>